<keyword evidence="2" id="KW-0812">Transmembrane</keyword>
<feature type="domain" description="Polysaccharide biosynthesis protein CapD-like" evidence="3">
    <location>
        <begin position="290"/>
        <end position="582"/>
    </location>
</feature>
<sequence length="654" mass="72092">MRGNNPEELTLLSWILSLPRSFKRVFSVCADTLFLLGSFIGAYFLTQNGSQVAIADIALAFSISLPVTLFIFTKLGLYRAVIRYIGQHALGAVLAGIVSSAFILTLLFAVFRVEDKGNLIFVYALLALLSSGGSRLLVRMFLDQRNNARKERVLIYGAGSAGRQLAMSLFNGEQFHPVLFVDDDSTLQRSTIIGIPVGNPAHIASLIKAYSVNRVLLAIPSVGRSRRREVLDQLESLPIPVQSIPAVNELVDGSMRIDELQDVRVEDLLGRDPVEPKLKLMHAHIRGKVVMVTGAGGSIGSELCRQIIQYEPKALILFELSEYGLYSIEQELATLKQKNDYEVELKAILGSVQQRDRVASVMRCFGVQTVYHAAAYKHVPLVEFNIVEGVRNNVFGTWHTAEAAIAAGVENFVLISTDKAVRPTNVMGASKRLAELVLQALSTRQQSTRFCMVRFGNVLGSSGSVVPLFREQIRKGGPVTVTHKDIIRYFMTIPEAAQLVIQAGAMGNGGDVFVLDMGEPVRISELARRMIHLMGLEVKDSNHPHGDIEIRYTGLRPGEKLYEELLIGDNVRNTDHPRIMSALEVCMSWPAVETLLAELEYHCANFAVQDIVQLMKVAPTGFNYKDACCDLVYSQPAQTIDDTAVVARIHPQSA</sequence>
<evidence type="ECO:0000259" key="3">
    <source>
        <dbReference type="Pfam" id="PF02719"/>
    </source>
</evidence>
<dbReference type="RefSeq" id="WP_330088958.1">
    <property type="nucleotide sequence ID" value="NZ_JAUGZK010000015.1"/>
</dbReference>
<dbReference type="Pfam" id="PF02719">
    <property type="entry name" value="Polysacc_synt_2"/>
    <property type="match status" value="1"/>
</dbReference>
<evidence type="ECO:0000256" key="1">
    <source>
        <dbReference type="ARBA" id="ARBA00007430"/>
    </source>
</evidence>
<evidence type="ECO:0000313" key="4">
    <source>
        <dbReference type="EMBL" id="MEE2025645.1"/>
    </source>
</evidence>
<dbReference type="PANTHER" id="PTHR43318">
    <property type="entry name" value="UDP-N-ACETYLGLUCOSAMINE 4,6-DEHYDRATASE"/>
    <property type="match status" value="1"/>
</dbReference>
<dbReference type="InterPro" id="IPR051203">
    <property type="entry name" value="Polysaccharide_Synthase-Rel"/>
</dbReference>
<comment type="similarity">
    <text evidence="1">Belongs to the polysaccharide synthase family.</text>
</comment>
<gene>
    <name evidence="4" type="ORF">QWF21_15515</name>
</gene>
<reference evidence="4 5" key="1">
    <citation type="submission" date="2023-06" db="EMBL/GenBank/DDBJ databases">
        <title>Alkalimonas sp., MEB004 an alkaliphilic bacterium isolated from Lonar Lake, India.</title>
        <authorList>
            <person name="Joshi A."/>
            <person name="Thite S."/>
        </authorList>
    </citation>
    <scope>NUCLEOTIDE SEQUENCE [LARGE SCALE GENOMIC DNA]</scope>
    <source>
        <strain evidence="4 5">MEB004</strain>
    </source>
</reference>
<feature type="transmembrane region" description="Helical" evidence="2">
    <location>
        <begin position="89"/>
        <end position="113"/>
    </location>
</feature>
<dbReference type="PANTHER" id="PTHR43318:SF1">
    <property type="entry name" value="POLYSACCHARIDE BIOSYNTHESIS PROTEIN EPSC-RELATED"/>
    <property type="match status" value="1"/>
</dbReference>
<protein>
    <submittedName>
        <fullName evidence="4">Nucleoside-diphosphate sugar epimerase/dehydratase</fullName>
    </submittedName>
</protein>
<comment type="caution">
    <text evidence="4">The sequence shown here is derived from an EMBL/GenBank/DDBJ whole genome shotgun (WGS) entry which is preliminary data.</text>
</comment>
<organism evidence="4 5">
    <name type="scientific">Alkalimonas mucilaginosa</name>
    <dbReference type="NCBI Taxonomy" id="3057676"/>
    <lineage>
        <taxon>Bacteria</taxon>
        <taxon>Pseudomonadati</taxon>
        <taxon>Pseudomonadota</taxon>
        <taxon>Gammaproteobacteria</taxon>
        <taxon>Alkalimonas</taxon>
    </lineage>
</organism>
<feature type="transmembrane region" description="Helical" evidence="2">
    <location>
        <begin position="57"/>
        <end position="77"/>
    </location>
</feature>
<keyword evidence="2" id="KW-1133">Transmembrane helix</keyword>
<accession>A0ABU7JKK2</accession>
<evidence type="ECO:0000256" key="2">
    <source>
        <dbReference type="SAM" id="Phobius"/>
    </source>
</evidence>
<keyword evidence="5" id="KW-1185">Reference proteome</keyword>
<dbReference type="Proteomes" id="UP001339167">
    <property type="component" value="Unassembled WGS sequence"/>
</dbReference>
<feature type="transmembrane region" description="Helical" evidence="2">
    <location>
        <begin position="25"/>
        <end position="45"/>
    </location>
</feature>
<dbReference type="InterPro" id="IPR036291">
    <property type="entry name" value="NAD(P)-bd_dom_sf"/>
</dbReference>
<keyword evidence="2" id="KW-0472">Membrane</keyword>
<proteinExistence type="inferred from homology"/>
<dbReference type="Pfam" id="PF13727">
    <property type="entry name" value="CoA_binding_3"/>
    <property type="match status" value="1"/>
</dbReference>
<dbReference type="CDD" id="cd05237">
    <property type="entry name" value="UDP_invert_4-6DH_SDR_e"/>
    <property type="match status" value="1"/>
</dbReference>
<dbReference type="Gene3D" id="3.40.50.720">
    <property type="entry name" value="NAD(P)-binding Rossmann-like Domain"/>
    <property type="match status" value="2"/>
</dbReference>
<name>A0ABU7JKK2_9GAMM</name>
<evidence type="ECO:0000313" key="5">
    <source>
        <dbReference type="Proteomes" id="UP001339167"/>
    </source>
</evidence>
<dbReference type="InterPro" id="IPR029063">
    <property type="entry name" value="SAM-dependent_MTases_sf"/>
</dbReference>
<dbReference type="EMBL" id="JAUGZK010000015">
    <property type="protein sequence ID" value="MEE2025645.1"/>
    <property type="molecule type" value="Genomic_DNA"/>
</dbReference>
<dbReference type="SUPFAM" id="SSF53335">
    <property type="entry name" value="S-adenosyl-L-methionine-dependent methyltransferases"/>
    <property type="match status" value="1"/>
</dbReference>
<dbReference type="InterPro" id="IPR003869">
    <property type="entry name" value="Polysac_CapD-like"/>
</dbReference>
<dbReference type="SUPFAM" id="SSF51735">
    <property type="entry name" value="NAD(P)-binding Rossmann-fold domains"/>
    <property type="match status" value="1"/>
</dbReference>